<comment type="caution">
    <text evidence="8">The sequence shown here is derived from an EMBL/GenBank/DDBJ whole genome shotgun (WGS) entry which is preliminary data.</text>
</comment>
<dbReference type="SMART" id="SM00356">
    <property type="entry name" value="ZnF_C3H1"/>
    <property type="match status" value="1"/>
</dbReference>
<reference evidence="8" key="1">
    <citation type="submission" date="2021-02" db="EMBL/GenBank/DDBJ databases">
        <authorList>
            <person name="Dougan E. K."/>
            <person name="Rhodes N."/>
            <person name="Thang M."/>
            <person name="Chan C."/>
        </authorList>
    </citation>
    <scope>NUCLEOTIDE SEQUENCE</scope>
</reference>
<evidence type="ECO:0000256" key="1">
    <source>
        <dbReference type="ARBA" id="ARBA00022723"/>
    </source>
</evidence>
<feature type="region of interest" description="Disordered" evidence="6">
    <location>
        <begin position="408"/>
        <end position="448"/>
    </location>
</feature>
<dbReference type="OrthoDB" id="1431934at2759"/>
<dbReference type="AlphaFoldDB" id="A0A813E920"/>
<evidence type="ECO:0000256" key="4">
    <source>
        <dbReference type="PROSITE-ProRule" id="PRU00723"/>
    </source>
</evidence>
<sequence>MPSTVCTYFLRGACTKGSKCSFAHEPASATEAIAAKALHDFISARGGDLCGAQVSEFYQKHQRLKAVIGGNLREFCQKHSALLSFERDGKSGTISSKPASLKQGTTAPASYAETRMHALMLAGFVASNGGKMLASQLVKLYTEHPDLKEALSGKTRQFCEIHRDLLEISEQGGGPATITCASTAQQGAAASAASAGLSASSGNLDPRQAAGLLSAFVASRGGSMPANELGQFYASHPNAKAAVHGSCRAFCEKHVDLLLFETDAGCGRVRSVKPQNNKLALQPEYNRVALLWKDYLDDGKEHIIGTDRTTMKAEFLQFYPTIQTALKPASFGMVMAALNKLGFNRHGTWKTETSASAPAKKLLEGCHGSDAVPEERVLSAGQNSASKSARDGTSTAILSELYRRSSVLSASTSTSPHSGTKADPWQDSEDPWSLRPNAPVDTRATSSNGSAFSMKLSETCGVHFLPEVLQDNQGSNFLHTGVLPETDLSGGIQDPYPSQTHRGEAVDQALPSNSNNSNNDVVEAAVASGSQVASFPQLAQQGQDTDKSHLNHEEPKTDELRPPPGLMVAGSSYVASTYSTGHLPASSGVSSILSSVKLALEQIERAATELQFVEEQLAAKQAVLSLIAAREEEAALREKELDAREAHLDSREQAIKASEAVMASLRSSIAVGLDQLAVLPPR</sequence>
<feature type="compositionally biased region" description="Basic and acidic residues" evidence="6">
    <location>
        <begin position="544"/>
        <end position="561"/>
    </location>
</feature>
<feature type="region of interest" description="Disordered" evidence="6">
    <location>
        <begin position="537"/>
        <end position="564"/>
    </location>
</feature>
<dbReference type="Pfam" id="PF00642">
    <property type="entry name" value="zf-CCCH"/>
    <property type="match status" value="1"/>
</dbReference>
<dbReference type="SUPFAM" id="SSF90229">
    <property type="entry name" value="CCCH zinc finger"/>
    <property type="match status" value="1"/>
</dbReference>
<dbReference type="EMBL" id="CAJNNV010007630">
    <property type="protein sequence ID" value="CAE8595149.1"/>
    <property type="molecule type" value="Genomic_DNA"/>
</dbReference>
<name>A0A813E920_POLGL</name>
<evidence type="ECO:0000256" key="2">
    <source>
        <dbReference type="ARBA" id="ARBA00022771"/>
    </source>
</evidence>
<feature type="zinc finger region" description="C3H1-type" evidence="4">
    <location>
        <begin position="1"/>
        <end position="27"/>
    </location>
</feature>
<keyword evidence="3 4" id="KW-0862">Zinc</keyword>
<evidence type="ECO:0000256" key="6">
    <source>
        <dbReference type="SAM" id="MobiDB-lite"/>
    </source>
</evidence>
<evidence type="ECO:0000259" key="7">
    <source>
        <dbReference type="PROSITE" id="PS50103"/>
    </source>
</evidence>
<evidence type="ECO:0000313" key="8">
    <source>
        <dbReference type="EMBL" id="CAE8595149.1"/>
    </source>
</evidence>
<dbReference type="InterPro" id="IPR000571">
    <property type="entry name" value="Znf_CCCH"/>
</dbReference>
<evidence type="ECO:0000256" key="3">
    <source>
        <dbReference type="ARBA" id="ARBA00022833"/>
    </source>
</evidence>
<evidence type="ECO:0000313" key="9">
    <source>
        <dbReference type="Proteomes" id="UP000654075"/>
    </source>
</evidence>
<dbReference type="Gene3D" id="4.10.1000.10">
    <property type="entry name" value="Zinc finger, CCCH-type"/>
    <property type="match status" value="1"/>
</dbReference>
<feature type="compositionally biased region" description="Low complexity" evidence="6">
    <location>
        <begin position="408"/>
        <end position="419"/>
    </location>
</feature>
<dbReference type="PROSITE" id="PS50103">
    <property type="entry name" value="ZF_C3H1"/>
    <property type="match status" value="1"/>
</dbReference>
<evidence type="ECO:0000256" key="5">
    <source>
        <dbReference type="SAM" id="Coils"/>
    </source>
</evidence>
<dbReference type="InterPro" id="IPR036855">
    <property type="entry name" value="Znf_CCCH_sf"/>
</dbReference>
<feature type="domain" description="C3H1-type" evidence="7">
    <location>
        <begin position="1"/>
        <end position="27"/>
    </location>
</feature>
<feature type="coiled-coil region" evidence="5">
    <location>
        <begin position="596"/>
        <end position="623"/>
    </location>
</feature>
<organism evidence="8 9">
    <name type="scientific">Polarella glacialis</name>
    <name type="common">Dinoflagellate</name>
    <dbReference type="NCBI Taxonomy" id="89957"/>
    <lineage>
        <taxon>Eukaryota</taxon>
        <taxon>Sar</taxon>
        <taxon>Alveolata</taxon>
        <taxon>Dinophyceae</taxon>
        <taxon>Suessiales</taxon>
        <taxon>Suessiaceae</taxon>
        <taxon>Polarella</taxon>
    </lineage>
</organism>
<dbReference type="Proteomes" id="UP000654075">
    <property type="component" value="Unassembled WGS sequence"/>
</dbReference>
<keyword evidence="9" id="KW-1185">Reference proteome</keyword>
<dbReference type="GO" id="GO:0008270">
    <property type="term" value="F:zinc ion binding"/>
    <property type="evidence" value="ECO:0007669"/>
    <property type="project" value="UniProtKB-KW"/>
</dbReference>
<proteinExistence type="predicted"/>
<keyword evidence="5" id="KW-0175">Coiled coil</keyword>
<protein>
    <recommendedName>
        <fullName evidence="7">C3H1-type domain-containing protein</fullName>
    </recommendedName>
</protein>
<accession>A0A813E920</accession>
<keyword evidence="1 4" id="KW-0479">Metal-binding</keyword>
<keyword evidence="2 4" id="KW-0863">Zinc-finger</keyword>
<gene>
    <name evidence="8" type="ORF">PGLA1383_LOCUS13665</name>
</gene>